<sequence>MVLSNDMMQLLLDSEISAGRITVIPNWADTDAIRSVARGENQSLDHRRKDEVPHRLTAAALYLVPLTKELPQCLMPSKPYSILAAGRPCLTNVPNESELHRLTVENRVKTNVRSNSPPVIQAAIRCEKSG</sequence>
<accession>A0A1P8WN08</accession>
<keyword evidence="2" id="KW-1185">Reference proteome</keyword>
<dbReference type="KEGG" id="fmr:Fuma_05111"/>
<evidence type="ECO:0000313" key="1">
    <source>
        <dbReference type="EMBL" id="APZ95453.1"/>
    </source>
</evidence>
<organism evidence="1 2">
    <name type="scientific">Fuerstiella marisgermanici</name>
    <dbReference type="NCBI Taxonomy" id="1891926"/>
    <lineage>
        <taxon>Bacteria</taxon>
        <taxon>Pseudomonadati</taxon>
        <taxon>Planctomycetota</taxon>
        <taxon>Planctomycetia</taxon>
        <taxon>Planctomycetales</taxon>
        <taxon>Planctomycetaceae</taxon>
        <taxon>Fuerstiella</taxon>
    </lineage>
</organism>
<proteinExistence type="predicted"/>
<evidence type="ECO:0000313" key="2">
    <source>
        <dbReference type="Proteomes" id="UP000187735"/>
    </source>
</evidence>
<dbReference type="AlphaFoldDB" id="A0A1P8WN08"/>
<dbReference type="GO" id="GO:0016740">
    <property type="term" value="F:transferase activity"/>
    <property type="evidence" value="ECO:0007669"/>
    <property type="project" value="UniProtKB-KW"/>
</dbReference>
<dbReference type="EMBL" id="CP017641">
    <property type="protein sequence ID" value="APZ95453.1"/>
    <property type="molecule type" value="Genomic_DNA"/>
</dbReference>
<protein>
    <submittedName>
        <fullName evidence="1">Putative glycosyl transferase</fullName>
    </submittedName>
</protein>
<keyword evidence="1" id="KW-0808">Transferase</keyword>
<name>A0A1P8WN08_9PLAN</name>
<reference evidence="1 2" key="1">
    <citation type="journal article" date="2016" name="Front. Microbiol.">
        <title>Fuerstia marisgermanicae gen. nov., sp. nov., an Unusual Member of the Phylum Planctomycetes from the German Wadden Sea.</title>
        <authorList>
            <person name="Kohn T."/>
            <person name="Heuer A."/>
            <person name="Jogler M."/>
            <person name="Vollmers J."/>
            <person name="Boedeker C."/>
            <person name="Bunk B."/>
            <person name="Rast P."/>
            <person name="Borchert D."/>
            <person name="Glockner I."/>
            <person name="Freese H.M."/>
            <person name="Klenk H.P."/>
            <person name="Overmann J."/>
            <person name="Kaster A.K."/>
            <person name="Rohde M."/>
            <person name="Wiegand S."/>
            <person name="Jogler C."/>
        </authorList>
    </citation>
    <scope>NUCLEOTIDE SEQUENCE [LARGE SCALE GENOMIC DNA]</scope>
    <source>
        <strain evidence="1 2">NH11</strain>
    </source>
</reference>
<dbReference type="STRING" id="1891926.Fuma_05111"/>
<gene>
    <name evidence="1" type="ORF">Fuma_05111</name>
</gene>
<dbReference type="Proteomes" id="UP000187735">
    <property type="component" value="Chromosome"/>
</dbReference>